<protein>
    <recommendedName>
        <fullName evidence="3">Glycosyltransferase 2-like domain-containing protein</fullName>
    </recommendedName>
</protein>
<sequence length="240" mass="27481">MSKVALITVTHDPLGKSLHLFKKVKQELEEVYSELFITISEESSLELIKEMKKSRFKVKVIPKKGAAHARREVLQFGLSGESQFFHYMDFDRLLTWSNNHLGELRDVVEEMPKHKYLIIGRTARAMKTHPTEWIETEKVTNKICSLELGKTVDITAGSCSFSRSNAELIHAYSKEKMTDAEWAMSAYRVGKCDISYMAVDGLEYHEEINGVTRDLTETEKWLGRLRLSLIISETAYSVGK</sequence>
<evidence type="ECO:0008006" key="3">
    <source>
        <dbReference type="Google" id="ProtNLM"/>
    </source>
</evidence>
<dbReference type="RefSeq" id="WP_343801307.1">
    <property type="nucleotide sequence ID" value="NZ_BAAADJ010000057.1"/>
</dbReference>
<evidence type="ECO:0000313" key="2">
    <source>
        <dbReference type="Proteomes" id="UP001500782"/>
    </source>
</evidence>
<gene>
    <name evidence="1" type="ORF">GCM10008967_32850</name>
</gene>
<comment type="caution">
    <text evidence="1">The sequence shown here is derived from an EMBL/GenBank/DDBJ whole genome shotgun (WGS) entry which is preliminary data.</text>
</comment>
<keyword evidence="2" id="KW-1185">Reference proteome</keyword>
<accession>A0ABP3G988</accession>
<dbReference type="Proteomes" id="UP001500782">
    <property type="component" value="Unassembled WGS sequence"/>
</dbReference>
<proteinExistence type="predicted"/>
<name>A0ABP3G988_9BACI</name>
<evidence type="ECO:0000313" key="1">
    <source>
        <dbReference type="EMBL" id="GAA0339900.1"/>
    </source>
</evidence>
<organism evidence="1 2">
    <name type="scientific">Bacillus carboniphilus</name>
    <dbReference type="NCBI Taxonomy" id="86663"/>
    <lineage>
        <taxon>Bacteria</taxon>
        <taxon>Bacillati</taxon>
        <taxon>Bacillota</taxon>
        <taxon>Bacilli</taxon>
        <taxon>Bacillales</taxon>
        <taxon>Bacillaceae</taxon>
        <taxon>Bacillus</taxon>
    </lineage>
</organism>
<dbReference type="EMBL" id="BAAADJ010000057">
    <property type="protein sequence ID" value="GAA0339900.1"/>
    <property type="molecule type" value="Genomic_DNA"/>
</dbReference>
<reference evidence="2" key="1">
    <citation type="journal article" date="2019" name="Int. J. Syst. Evol. Microbiol.">
        <title>The Global Catalogue of Microorganisms (GCM) 10K type strain sequencing project: providing services to taxonomists for standard genome sequencing and annotation.</title>
        <authorList>
            <consortium name="The Broad Institute Genomics Platform"/>
            <consortium name="The Broad Institute Genome Sequencing Center for Infectious Disease"/>
            <person name="Wu L."/>
            <person name="Ma J."/>
        </authorList>
    </citation>
    <scope>NUCLEOTIDE SEQUENCE [LARGE SCALE GENOMIC DNA]</scope>
    <source>
        <strain evidence="2">JCM 9731</strain>
    </source>
</reference>